<evidence type="ECO:0000313" key="2">
    <source>
        <dbReference type="Proteomes" id="UP000231333"/>
    </source>
</evidence>
<reference evidence="1 2" key="1">
    <citation type="submission" date="2017-09" db="EMBL/GenBank/DDBJ databases">
        <title>Depth-based differentiation of microbial function through sediment-hosted aquifers and enrichment of novel symbionts in the deep terrestrial subsurface.</title>
        <authorList>
            <person name="Probst A.J."/>
            <person name="Ladd B."/>
            <person name="Jarett J.K."/>
            <person name="Geller-Mcgrath D.E."/>
            <person name="Sieber C.M."/>
            <person name="Emerson J.B."/>
            <person name="Anantharaman K."/>
            <person name="Thomas B.C."/>
            <person name="Malmstrom R."/>
            <person name="Stieglmeier M."/>
            <person name="Klingl A."/>
            <person name="Woyke T."/>
            <person name="Ryan C.M."/>
            <person name="Banfield J.F."/>
        </authorList>
    </citation>
    <scope>NUCLEOTIDE SEQUENCE [LARGE SCALE GENOMIC DNA]</scope>
    <source>
        <strain evidence="1">CG10_big_fil_rev_8_21_14_0_10_42_12</strain>
    </source>
</reference>
<gene>
    <name evidence="1" type="ORF">COV34_02280</name>
</gene>
<protein>
    <submittedName>
        <fullName evidence="1">Uncharacterized protein</fullName>
    </submittedName>
</protein>
<dbReference type="EMBL" id="PCXL01000011">
    <property type="protein sequence ID" value="PIR38410.1"/>
    <property type="molecule type" value="Genomic_DNA"/>
</dbReference>
<proteinExistence type="predicted"/>
<name>A0A2H0QVV4_9BACT</name>
<comment type="caution">
    <text evidence="1">The sequence shown here is derived from an EMBL/GenBank/DDBJ whole genome shotgun (WGS) entry which is preliminary data.</text>
</comment>
<dbReference type="Proteomes" id="UP000231333">
    <property type="component" value="Unassembled WGS sequence"/>
</dbReference>
<sequence>MLLNSLEASASRRNHVSAEIRKFWELIKPHLDVEGLQKVAEQYPELREQALQLTQPQAPFYDYTPKGVDAG</sequence>
<evidence type="ECO:0000313" key="1">
    <source>
        <dbReference type="EMBL" id="PIR38410.1"/>
    </source>
</evidence>
<accession>A0A2H0QVV4</accession>
<organism evidence="1 2">
    <name type="scientific">Candidatus Zambryskibacteria bacterium CG10_big_fil_rev_8_21_14_0_10_42_12</name>
    <dbReference type="NCBI Taxonomy" id="1975115"/>
    <lineage>
        <taxon>Bacteria</taxon>
        <taxon>Candidatus Zambryskiibacteriota</taxon>
    </lineage>
</organism>
<dbReference type="AlphaFoldDB" id="A0A2H0QVV4"/>